<protein>
    <recommendedName>
        <fullName evidence="2">Zn(2)-C6 fungal-type domain-containing protein</fullName>
    </recommendedName>
</protein>
<feature type="domain" description="Zn(2)-C6 fungal-type" evidence="2">
    <location>
        <begin position="6"/>
        <end position="42"/>
    </location>
</feature>
<evidence type="ECO:0000259" key="2">
    <source>
        <dbReference type="PROSITE" id="PS50048"/>
    </source>
</evidence>
<evidence type="ECO:0000256" key="1">
    <source>
        <dbReference type="SAM" id="MobiDB-lite"/>
    </source>
</evidence>
<dbReference type="EMBL" id="KN880504">
    <property type="protein sequence ID" value="KIY68344.1"/>
    <property type="molecule type" value="Genomic_DNA"/>
</dbReference>
<dbReference type="Proteomes" id="UP000054007">
    <property type="component" value="Unassembled WGS sequence"/>
</dbReference>
<reference evidence="3 4" key="1">
    <citation type="journal article" date="2015" name="Fungal Genet. Biol.">
        <title>Evolution of novel wood decay mechanisms in Agaricales revealed by the genome sequences of Fistulina hepatica and Cylindrobasidium torrendii.</title>
        <authorList>
            <person name="Floudas D."/>
            <person name="Held B.W."/>
            <person name="Riley R."/>
            <person name="Nagy L.G."/>
            <person name="Koehler G."/>
            <person name="Ransdell A.S."/>
            <person name="Younus H."/>
            <person name="Chow J."/>
            <person name="Chiniquy J."/>
            <person name="Lipzen A."/>
            <person name="Tritt A."/>
            <person name="Sun H."/>
            <person name="Haridas S."/>
            <person name="LaButti K."/>
            <person name="Ohm R.A."/>
            <person name="Kues U."/>
            <person name="Blanchette R.A."/>
            <person name="Grigoriev I.V."/>
            <person name="Minto R.E."/>
            <person name="Hibbett D.S."/>
        </authorList>
    </citation>
    <scope>NUCLEOTIDE SEQUENCE [LARGE SCALE GENOMIC DNA]</scope>
    <source>
        <strain evidence="3 4">FP15055 ss-10</strain>
    </source>
</reference>
<gene>
    <name evidence="3" type="ORF">CYLTODRAFT_351454</name>
</gene>
<dbReference type="Pfam" id="PF00172">
    <property type="entry name" value="Zn_clus"/>
    <property type="match status" value="1"/>
</dbReference>
<dbReference type="InterPro" id="IPR001138">
    <property type="entry name" value="Zn2Cys6_DnaBD"/>
</dbReference>
<dbReference type="InterPro" id="IPR036864">
    <property type="entry name" value="Zn2-C6_fun-type_DNA-bd_sf"/>
</dbReference>
<dbReference type="GO" id="GO:0000981">
    <property type="term" value="F:DNA-binding transcription factor activity, RNA polymerase II-specific"/>
    <property type="evidence" value="ECO:0007669"/>
    <property type="project" value="InterPro"/>
</dbReference>
<dbReference type="PROSITE" id="PS50048">
    <property type="entry name" value="ZN2_CY6_FUNGAL_2"/>
    <property type="match status" value="1"/>
</dbReference>
<dbReference type="OrthoDB" id="39175at2759"/>
<evidence type="ECO:0000313" key="3">
    <source>
        <dbReference type="EMBL" id="KIY68344.1"/>
    </source>
</evidence>
<dbReference type="PROSITE" id="PS00463">
    <property type="entry name" value="ZN2_CY6_FUNGAL_1"/>
    <property type="match status" value="1"/>
</dbReference>
<feature type="region of interest" description="Disordered" evidence="1">
    <location>
        <begin position="42"/>
        <end position="69"/>
    </location>
</feature>
<accession>A0A0D7BDV0</accession>
<proteinExistence type="predicted"/>
<name>A0A0D7BDV0_9AGAR</name>
<dbReference type="GO" id="GO:0008270">
    <property type="term" value="F:zinc ion binding"/>
    <property type="evidence" value="ECO:0007669"/>
    <property type="project" value="InterPro"/>
</dbReference>
<dbReference type="Gene3D" id="4.10.240.10">
    <property type="entry name" value="Zn(2)-C6 fungal-type DNA-binding domain"/>
    <property type="match status" value="1"/>
</dbReference>
<organism evidence="3 4">
    <name type="scientific">Cylindrobasidium torrendii FP15055 ss-10</name>
    <dbReference type="NCBI Taxonomy" id="1314674"/>
    <lineage>
        <taxon>Eukaryota</taxon>
        <taxon>Fungi</taxon>
        <taxon>Dikarya</taxon>
        <taxon>Basidiomycota</taxon>
        <taxon>Agaricomycotina</taxon>
        <taxon>Agaricomycetes</taxon>
        <taxon>Agaricomycetidae</taxon>
        <taxon>Agaricales</taxon>
        <taxon>Marasmiineae</taxon>
        <taxon>Physalacriaceae</taxon>
        <taxon>Cylindrobasidium</taxon>
    </lineage>
</organism>
<sequence>KAPHVACHFCRTRKIACGRPTEGGDAPCNQCSKRGLAHKCEYPPTSKRGQHKRPLKSALEGMELVSGPY</sequence>
<evidence type="ECO:0000313" key="4">
    <source>
        <dbReference type="Proteomes" id="UP000054007"/>
    </source>
</evidence>
<dbReference type="AlphaFoldDB" id="A0A0D7BDV0"/>
<dbReference type="SUPFAM" id="SSF57701">
    <property type="entry name" value="Zn2/Cys6 DNA-binding domain"/>
    <property type="match status" value="1"/>
</dbReference>
<keyword evidence="4" id="KW-1185">Reference proteome</keyword>
<feature type="non-terminal residue" evidence="3">
    <location>
        <position position="1"/>
    </location>
</feature>